<dbReference type="GO" id="GO:0042597">
    <property type="term" value="C:periplasmic space"/>
    <property type="evidence" value="ECO:0007669"/>
    <property type="project" value="UniProtKB-SubCell"/>
</dbReference>
<sequence length="364" mass="40045">MVVETVRQIGKFATFGVLSVAVCVGIAGCSPGGDSGGGGNKGTIRFVFSPDPAWNWIEDQGILKEMEDESGYHIQRFETEDEFASFAGGHADIVSTGTYETPVLEKETGVQTVTIGKYNRAQDIVVVKNGSGYKSFGDLPKGCKVGVESFAGSSLVWQALAKDMDNRELAEGSDDLQMALTDFEVSPDLVVKGDLCAGVTAMTTSIPYLMNGSVDVLYDGKTAAQLYEEKYEPGHVGMNSNNFVTLHSWYKDHPDEVAFFLSVWQRALDEWKAHQSEIIDANQEDFGYQNDVEKQFVKDYYANTYDNFLDSVYLTPKWIEQEQGVTDLLRAAGLVPEDQQDSIYVCIDPETGKQTCEIPDVGDN</sequence>
<reference evidence="4 5" key="1">
    <citation type="submission" date="2017-10" db="EMBL/GenBank/DDBJ databases">
        <title>The new phylogeny of genus Mycobacterium.</title>
        <authorList>
            <person name="Tortoli E."/>
            <person name="Trovato A."/>
            <person name="Cirillo D.M."/>
        </authorList>
    </citation>
    <scope>NUCLEOTIDE SEQUENCE [LARGE SCALE GENOMIC DNA]</scope>
    <source>
        <strain evidence="4 5">CCUG37673</strain>
    </source>
</reference>
<dbReference type="PANTHER" id="PTHR30024:SF47">
    <property type="entry name" value="TAURINE-BINDING PERIPLASMIC PROTEIN"/>
    <property type="match status" value="1"/>
</dbReference>
<dbReference type="SUPFAM" id="SSF53850">
    <property type="entry name" value="Periplasmic binding protein-like II"/>
    <property type="match status" value="1"/>
</dbReference>
<keyword evidence="5" id="KW-1185">Reference proteome</keyword>
<evidence type="ECO:0008006" key="6">
    <source>
        <dbReference type="Google" id="ProtNLM"/>
    </source>
</evidence>
<protein>
    <recommendedName>
        <fullName evidence="6">Nitrate ABC transporter substrate-binding protein</fullName>
    </recommendedName>
</protein>
<evidence type="ECO:0000256" key="3">
    <source>
        <dbReference type="ARBA" id="ARBA00022729"/>
    </source>
</evidence>
<name>A0A2A7MUT5_MYCAG</name>
<evidence type="ECO:0000256" key="2">
    <source>
        <dbReference type="ARBA" id="ARBA00010742"/>
    </source>
</evidence>
<dbReference type="AlphaFoldDB" id="A0A2A7MUT5"/>
<proteinExistence type="inferred from homology"/>
<evidence type="ECO:0000313" key="4">
    <source>
        <dbReference type="EMBL" id="PEG35434.1"/>
    </source>
</evidence>
<dbReference type="EMBL" id="PDCP01000045">
    <property type="protein sequence ID" value="PEG35434.1"/>
    <property type="molecule type" value="Genomic_DNA"/>
</dbReference>
<dbReference type="PROSITE" id="PS51257">
    <property type="entry name" value="PROKAR_LIPOPROTEIN"/>
    <property type="match status" value="1"/>
</dbReference>
<comment type="similarity">
    <text evidence="2">Belongs to the bacterial solute-binding protein SsuA/TauA family.</text>
</comment>
<keyword evidence="3" id="KW-0732">Signal</keyword>
<gene>
    <name evidence="4" type="ORF">CQY20_21875</name>
</gene>
<dbReference type="Gene3D" id="3.40.190.10">
    <property type="entry name" value="Periplasmic binding protein-like II"/>
    <property type="match status" value="2"/>
</dbReference>
<organism evidence="4 5">
    <name type="scientific">Mycolicibacterium agri</name>
    <name type="common">Mycobacterium agri</name>
    <dbReference type="NCBI Taxonomy" id="36811"/>
    <lineage>
        <taxon>Bacteria</taxon>
        <taxon>Bacillati</taxon>
        <taxon>Actinomycetota</taxon>
        <taxon>Actinomycetes</taxon>
        <taxon>Mycobacteriales</taxon>
        <taxon>Mycobacteriaceae</taxon>
        <taxon>Mycolicibacterium</taxon>
    </lineage>
</organism>
<comment type="subcellular location">
    <subcellularLocation>
        <location evidence="1">Periplasm</location>
    </subcellularLocation>
</comment>
<accession>A0A2A7MUT5</accession>
<evidence type="ECO:0000256" key="1">
    <source>
        <dbReference type="ARBA" id="ARBA00004418"/>
    </source>
</evidence>
<evidence type="ECO:0000313" key="5">
    <source>
        <dbReference type="Proteomes" id="UP000220914"/>
    </source>
</evidence>
<dbReference type="PANTHER" id="PTHR30024">
    <property type="entry name" value="ALIPHATIC SULFONATES-BINDING PROTEIN-RELATED"/>
    <property type="match status" value="1"/>
</dbReference>
<comment type="caution">
    <text evidence="4">The sequence shown here is derived from an EMBL/GenBank/DDBJ whole genome shotgun (WGS) entry which is preliminary data.</text>
</comment>
<dbReference type="Proteomes" id="UP000220914">
    <property type="component" value="Unassembled WGS sequence"/>
</dbReference>